<evidence type="ECO:0000313" key="1">
    <source>
        <dbReference type="EMBL" id="MDS7900659.1"/>
    </source>
</evidence>
<evidence type="ECO:0000313" key="6">
    <source>
        <dbReference type="Proteomes" id="UP000464389"/>
    </source>
</evidence>
<proteinExistence type="predicted"/>
<reference evidence="3 5" key="2">
    <citation type="submission" date="2018-01" db="EMBL/GenBank/DDBJ databases">
        <title>Genomic study of Klebsiella pneumoniae.</title>
        <authorList>
            <person name="Yang Y."/>
            <person name="Bicalho R."/>
        </authorList>
    </citation>
    <scope>NUCLEOTIDE SEQUENCE [LARGE SCALE GENOMIC DNA]</scope>
    <source>
        <strain evidence="3 5">A2</strain>
    </source>
</reference>
<dbReference type="EMBL" id="JAQSKY010000014">
    <property type="protein sequence ID" value="MDS7900659.1"/>
    <property type="molecule type" value="Genomic_DNA"/>
</dbReference>
<evidence type="ECO:0000313" key="3">
    <source>
        <dbReference type="EMBL" id="PLM52356.1"/>
    </source>
</evidence>
<evidence type="ECO:0000313" key="4">
    <source>
        <dbReference type="EMBL" id="QHS44638.1"/>
    </source>
</evidence>
<reference evidence="4 6" key="3">
    <citation type="submission" date="2020-01" db="EMBL/GenBank/DDBJ databases">
        <title>Bactrocera dorsalis gut bacteria genome.</title>
        <authorList>
            <person name="Zhang H."/>
            <person name="Cai Z."/>
        </authorList>
    </citation>
    <scope>NUCLEOTIDE SEQUENCE [LARGE SCALE GENOMIC DNA]</scope>
    <source>
        <strain evidence="4 6">BD177</strain>
    </source>
</reference>
<dbReference type="EMBL" id="PIET01001140">
    <property type="protein sequence ID" value="PLM52356.1"/>
    <property type="molecule type" value="Genomic_DNA"/>
</dbReference>
<evidence type="ECO:0000313" key="5">
    <source>
        <dbReference type="Proteomes" id="UP000234661"/>
    </source>
</evidence>
<reference evidence="1" key="4">
    <citation type="journal article" date="2023" name="Front. Microbiol.">
        <title>Genomic characterization of carbapenem-resistant Klebsiella oxytoca complex in China: a multi-center study.</title>
        <authorList>
            <person name="Wan W."/>
            <person name="Yang X."/>
            <person name="Yu H."/>
            <person name="Wang M."/>
            <person name="Jia W."/>
            <person name="Huang B."/>
            <person name="Qu F."/>
            <person name="Shan B."/>
            <person name="Tang Y.W."/>
            <person name="Chen L."/>
            <person name="Du H."/>
        </authorList>
    </citation>
    <scope>NUCLEOTIDE SEQUENCE</scope>
    <source>
        <strain evidence="1">HD1688</strain>
    </source>
</reference>
<dbReference type="Proteomes" id="UP000234661">
    <property type="component" value="Unassembled WGS sequence"/>
</dbReference>
<dbReference type="Proteomes" id="UP000464389">
    <property type="component" value="Chromosome"/>
</dbReference>
<dbReference type="RefSeq" id="WP_015365915.1">
    <property type="nucleotide sequence ID" value="NZ_CABEJA010000021.1"/>
</dbReference>
<dbReference type="EMBL" id="JARTTH020000001">
    <property type="protein sequence ID" value="MEC6050796.1"/>
    <property type="molecule type" value="Genomic_DNA"/>
</dbReference>
<reference evidence="3 5" key="1">
    <citation type="submission" date="2017-11" db="EMBL/GenBank/DDBJ databases">
        <authorList>
            <person name="Han C.G."/>
        </authorList>
    </citation>
    <scope>NUCLEOTIDE SEQUENCE [LARGE SCALE GENOMIC DNA]</scope>
    <source>
        <strain evidence="3 5">A2</strain>
    </source>
</reference>
<gene>
    <name evidence="3" type="ORF">CWM85_27095</name>
    <name evidence="4" type="ORF">GW952_02930</name>
    <name evidence="1" type="ORF">PTQ40_16985</name>
    <name evidence="2" type="ORF">QAB24_009820</name>
</gene>
<protein>
    <submittedName>
        <fullName evidence="3">Uncharacterized protein</fullName>
    </submittedName>
</protein>
<dbReference type="EMBL" id="CP048108">
    <property type="protein sequence ID" value="QHS44638.1"/>
    <property type="molecule type" value="Genomic_DNA"/>
</dbReference>
<sequence>MLKLTLKRGDALHVVFPDGTNGIIEACARCELAMHFPRSAKITRENGAFRNKPNLIKPNQK</sequence>
<organism evidence="3 5">
    <name type="scientific">Klebsiella michiganensis</name>
    <dbReference type="NCBI Taxonomy" id="1134687"/>
    <lineage>
        <taxon>Bacteria</taxon>
        <taxon>Pseudomonadati</taxon>
        <taxon>Pseudomonadota</taxon>
        <taxon>Gammaproteobacteria</taxon>
        <taxon>Enterobacterales</taxon>
        <taxon>Enterobacteriaceae</taxon>
        <taxon>Klebsiella/Raoultella group</taxon>
        <taxon>Klebsiella</taxon>
    </lineage>
</organism>
<reference evidence="1" key="6">
    <citation type="submission" date="2023-01" db="EMBL/GenBank/DDBJ databases">
        <authorList>
            <person name="Du H."/>
            <person name="Wan W."/>
        </authorList>
    </citation>
    <scope>NUCLEOTIDE SEQUENCE</scope>
    <source>
        <strain evidence="1">HD1688</strain>
    </source>
</reference>
<reference evidence="2" key="7">
    <citation type="submission" date="2024-01" db="EMBL/GenBank/DDBJ databases">
        <authorList>
            <person name="Macesic N."/>
        </authorList>
    </citation>
    <scope>NUCLEOTIDE SEQUENCE</scope>
    <source>
        <strain evidence="2">CPO078</strain>
    </source>
</reference>
<dbReference type="AlphaFoldDB" id="A0A1Q8YNR5"/>
<reference evidence="2" key="5">
    <citation type="journal article" date="2023" name="Nat. Commun.">
        <title>Genomic dissection of endemic carbapenem resistance reveals metallo-beta-lactamase dissemination through clonal, plasmid and integron transfer.</title>
        <authorList>
            <person name="Macesic N."/>
            <person name="Hawkey J."/>
            <person name="Vezina B."/>
            <person name="Wisniewski J.A."/>
            <person name="Cottingham H."/>
            <person name="Blakeway L.V."/>
            <person name="Harshegyi T."/>
            <person name="Pragastis K."/>
            <person name="Badoordeen G.Z."/>
            <person name="Dennison A."/>
            <person name="Spelman D.W."/>
            <person name="Jenney A.W.J."/>
            <person name="Peleg A.Y."/>
        </authorList>
    </citation>
    <scope>NUCLEOTIDE SEQUENCE</scope>
    <source>
        <strain evidence="2">CPO078</strain>
    </source>
</reference>
<evidence type="ECO:0000313" key="2">
    <source>
        <dbReference type="EMBL" id="MEC6050796.1"/>
    </source>
</evidence>
<dbReference type="Proteomes" id="UP001249822">
    <property type="component" value="Unassembled WGS sequence"/>
</dbReference>
<dbReference type="Proteomes" id="UP001175817">
    <property type="component" value="Unassembled WGS sequence"/>
</dbReference>
<name>A0A1Q8YNR5_9ENTR</name>
<accession>A0A1Q8YNR5</accession>